<dbReference type="Gene3D" id="3.50.50.60">
    <property type="entry name" value="FAD/NAD(P)-binding domain"/>
    <property type="match status" value="1"/>
</dbReference>
<dbReference type="Proteomes" id="UP000199488">
    <property type="component" value="Unassembled WGS sequence"/>
</dbReference>
<dbReference type="SUPFAM" id="SSF51905">
    <property type="entry name" value="FAD/NAD(P)-binding domain"/>
    <property type="match status" value="1"/>
</dbReference>
<organism evidence="2 3">
    <name type="scientific">Marinococcus luteus</name>
    <dbReference type="NCBI Taxonomy" id="1122204"/>
    <lineage>
        <taxon>Bacteria</taxon>
        <taxon>Bacillati</taxon>
        <taxon>Bacillota</taxon>
        <taxon>Bacilli</taxon>
        <taxon>Bacillales</taxon>
        <taxon>Bacillaceae</taxon>
        <taxon>Marinococcus</taxon>
    </lineage>
</organism>
<proteinExistence type="predicted"/>
<evidence type="ECO:0000313" key="2">
    <source>
        <dbReference type="EMBL" id="SDW54626.1"/>
    </source>
</evidence>
<evidence type="ECO:0000313" key="3">
    <source>
        <dbReference type="Proteomes" id="UP000199488"/>
    </source>
</evidence>
<gene>
    <name evidence="2" type="ORF">SAMN05421781_1689</name>
</gene>
<dbReference type="Pfam" id="PF01266">
    <property type="entry name" value="DAO"/>
    <property type="match status" value="1"/>
</dbReference>
<dbReference type="EMBL" id="FNNC01000003">
    <property type="protein sequence ID" value="SDW54626.1"/>
    <property type="molecule type" value="Genomic_DNA"/>
</dbReference>
<dbReference type="InterPro" id="IPR006076">
    <property type="entry name" value="FAD-dep_OxRdtase"/>
</dbReference>
<accession>A0A1H2UET6</accession>
<dbReference type="PANTHER" id="PTHR42720">
    <property type="entry name" value="GLYCEROL-3-PHOSPHATE DEHYDROGENASE"/>
    <property type="match status" value="1"/>
</dbReference>
<dbReference type="RefSeq" id="WP_091613702.1">
    <property type="nucleotide sequence ID" value="NZ_FNNC01000003.1"/>
</dbReference>
<evidence type="ECO:0000259" key="1">
    <source>
        <dbReference type="Pfam" id="PF01266"/>
    </source>
</evidence>
<dbReference type="Gene3D" id="3.30.9.10">
    <property type="entry name" value="D-Amino Acid Oxidase, subunit A, domain 2"/>
    <property type="match status" value="1"/>
</dbReference>
<feature type="domain" description="FAD dependent oxidoreductase" evidence="1">
    <location>
        <begin position="3"/>
        <end position="354"/>
    </location>
</feature>
<name>A0A1H2UET6_9BACI</name>
<keyword evidence="3" id="KW-1185">Reference proteome</keyword>
<protein>
    <submittedName>
        <fullName evidence="2">Glycerol-3-phosphate dehydrogenase</fullName>
    </submittedName>
</protein>
<dbReference type="PANTHER" id="PTHR42720:SF1">
    <property type="entry name" value="GLYCEROL 3-PHOSPHATE OXIDASE"/>
    <property type="match status" value="1"/>
</dbReference>
<dbReference type="STRING" id="1122204.SAMN05421781_1689"/>
<dbReference type="OrthoDB" id="9801699at2"/>
<dbReference type="AlphaFoldDB" id="A0A1H2UET6"/>
<reference evidence="2 3" key="1">
    <citation type="submission" date="2016-10" db="EMBL/GenBank/DDBJ databases">
        <authorList>
            <person name="de Groot N.N."/>
        </authorList>
    </citation>
    <scope>NUCLEOTIDE SEQUENCE [LARGE SCALE GENOMIC DNA]</scope>
    <source>
        <strain evidence="2 3">DSM 23126</strain>
    </source>
</reference>
<dbReference type="InterPro" id="IPR036188">
    <property type="entry name" value="FAD/NAD-bd_sf"/>
</dbReference>
<dbReference type="InterPro" id="IPR052745">
    <property type="entry name" value="G3P_Oxidase/Oxidoreductase"/>
</dbReference>
<sequence length="376" mass="41231">MIDFLIIGGGIVGTALAHELSHYRGRTVVLEKGRTLSGVQSTHNSALVHPPAMMPAAKGKMKSVLGRNGSRLHRILAERFDVPVFQHGAIATARTDEELGKLHWLKRQSEAEGVYTITMLSREEMLEREPNLHPELKGGLFMPEAMSADTAVLTDRLASNARSNGAEIYLNTEIVDLRKSETGFEVETTDGKVFQSRFVINAAGAAAGFIAGMIEDSVPFEPVPRRGEYLVLGKQASGFINHIIYPPPTSRTKGILIIPQPDGTIRLGPTDIKQNSFRFALPTKEGIDQIKNEVNMLATGIPYELTERHYAGIRSSITDPDFYIRSSEKHPRLIHLAGLDSPGVTAAPAIASYVVSDIIQNIESVERKKDPDLAEY</sequence>